<organism evidence="2 3">
    <name type="scientific">Anisodus tanguticus</name>
    <dbReference type="NCBI Taxonomy" id="243964"/>
    <lineage>
        <taxon>Eukaryota</taxon>
        <taxon>Viridiplantae</taxon>
        <taxon>Streptophyta</taxon>
        <taxon>Embryophyta</taxon>
        <taxon>Tracheophyta</taxon>
        <taxon>Spermatophyta</taxon>
        <taxon>Magnoliopsida</taxon>
        <taxon>eudicotyledons</taxon>
        <taxon>Gunneridae</taxon>
        <taxon>Pentapetalae</taxon>
        <taxon>asterids</taxon>
        <taxon>lamiids</taxon>
        <taxon>Solanales</taxon>
        <taxon>Solanaceae</taxon>
        <taxon>Solanoideae</taxon>
        <taxon>Hyoscyameae</taxon>
        <taxon>Anisodus</taxon>
    </lineage>
</organism>
<dbReference type="Pfam" id="PF07727">
    <property type="entry name" value="RVT_2"/>
    <property type="match status" value="1"/>
</dbReference>
<evidence type="ECO:0000259" key="1">
    <source>
        <dbReference type="Pfam" id="PF07727"/>
    </source>
</evidence>
<dbReference type="Proteomes" id="UP001291623">
    <property type="component" value="Unassembled WGS sequence"/>
</dbReference>
<dbReference type="EMBL" id="JAVYJV010000009">
    <property type="protein sequence ID" value="KAK4362861.1"/>
    <property type="molecule type" value="Genomic_DNA"/>
</dbReference>
<name>A0AAE1VGL7_9SOLA</name>
<dbReference type="AlphaFoldDB" id="A0AAE1VGL7"/>
<sequence length="213" mass="23925">MSSLKSFLNSQFKIKDLGLVHYFLGLEVLPYPAGYIMNQHKYTSDLLEEFHCSEFSPVTTPLDPSVKLSPDLGDLVVDPSIYKKDELENLISFSTQGLISFSVQHLSQFLTKLRVSHMMAALHVLRYLLNATEQGILLFSSSDLSLIAFSDSDWATCVLSRRSITGFYVTLSGCPISWKSKKQPTIYLSSTEVEYRALRKPSCLTHNQESGIS</sequence>
<dbReference type="CDD" id="cd09272">
    <property type="entry name" value="RNase_HI_RT_Ty1"/>
    <property type="match status" value="1"/>
</dbReference>
<proteinExistence type="predicted"/>
<feature type="domain" description="Reverse transcriptase Ty1/copia-type" evidence="1">
    <location>
        <begin position="3"/>
        <end position="62"/>
    </location>
</feature>
<dbReference type="PANTHER" id="PTHR11439:SF470">
    <property type="entry name" value="CYSTEINE-RICH RLK (RECEPTOR-LIKE PROTEIN KINASE) 8"/>
    <property type="match status" value="1"/>
</dbReference>
<dbReference type="InterPro" id="IPR013103">
    <property type="entry name" value="RVT_2"/>
</dbReference>
<evidence type="ECO:0000313" key="3">
    <source>
        <dbReference type="Proteomes" id="UP001291623"/>
    </source>
</evidence>
<accession>A0AAE1VGL7</accession>
<reference evidence="2" key="1">
    <citation type="submission" date="2023-12" db="EMBL/GenBank/DDBJ databases">
        <title>Genome assembly of Anisodus tanguticus.</title>
        <authorList>
            <person name="Wang Y.-J."/>
        </authorList>
    </citation>
    <scope>NUCLEOTIDE SEQUENCE</scope>
    <source>
        <strain evidence="2">KB-2021</strain>
        <tissue evidence="2">Leaf</tissue>
    </source>
</reference>
<comment type="caution">
    <text evidence="2">The sequence shown here is derived from an EMBL/GenBank/DDBJ whole genome shotgun (WGS) entry which is preliminary data.</text>
</comment>
<gene>
    <name evidence="2" type="ORF">RND71_018102</name>
</gene>
<dbReference type="PANTHER" id="PTHR11439">
    <property type="entry name" value="GAG-POL-RELATED RETROTRANSPOSON"/>
    <property type="match status" value="1"/>
</dbReference>
<evidence type="ECO:0000313" key="2">
    <source>
        <dbReference type="EMBL" id="KAK4362861.1"/>
    </source>
</evidence>
<keyword evidence="3" id="KW-1185">Reference proteome</keyword>
<protein>
    <recommendedName>
        <fullName evidence="1">Reverse transcriptase Ty1/copia-type domain-containing protein</fullName>
    </recommendedName>
</protein>